<proteinExistence type="predicted"/>
<dbReference type="Proteomes" id="UP000516373">
    <property type="component" value="Chromosome"/>
</dbReference>
<sequence length="59" mass="6121">MPVIVSASTRSAGGSGGKVPWVRECAMDQASGMRAKGRALHGEVLPVQRAVLARMLTGD</sequence>
<evidence type="ECO:0000313" key="2">
    <source>
        <dbReference type="Proteomes" id="UP000516373"/>
    </source>
</evidence>
<protein>
    <submittedName>
        <fullName evidence="1">Uncharacterized protein</fullName>
    </submittedName>
</protein>
<accession>A0A7G1NS15</accession>
<dbReference type="KEGG" id="stui:GCM10017668_63230"/>
<evidence type="ECO:0000313" key="1">
    <source>
        <dbReference type="EMBL" id="BCL24480.1"/>
    </source>
</evidence>
<gene>
    <name evidence="1" type="ORF">GCM10017668_63230</name>
</gene>
<reference evidence="1 2" key="1">
    <citation type="journal article" date="2014" name="Int. J. Syst. Evol. Microbiol.">
        <title>Complete genome sequence of Corynebacterium casei LMG S-19264T (=DSM 44701T), isolated from a smear-ripened cheese.</title>
        <authorList>
            <consortium name="US DOE Joint Genome Institute (JGI-PGF)"/>
            <person name="Walter F."/>
            <person name="Albersmeier A."/>
            <person name="Kalinowski J."/>
            <person name="Ruckert C."/>
        </authorList>
    </citation>
    <scope>NUCLEOTIDE SEQUENCE [LARGE SCALE GENOMIC DNA]</scope>
    <source>
        <strain evidence="1 2">JCM 4255</strain>
    </source>
</reference>
<dbReference type="EMBL" id="AP023439">
    <property type="protein sequence ID" value="BCL24480.1"/>
    <property type="molecule type" value="Genomic_DNA"/>
</dbReference>
<name>A0A7G1NS15_9ACTN</name>
<dbReference type="AlphaFoldDB" id="A0A7G1NS15"/>
<organism evidence="1 2">
    <name type="scientific">Streptomyces tuirus</name>
    <dbReference type="NCBI Taxonomy" id="68278"/>
    <lineage>
        <taxon>Bacteria</taxon>
        <taxon>Bacillati</taxon>
        <taxon>Actinomycetota</taxon>
        <taxon>Actinomycetes</taxon>
        <taxon>Kitasatosporales</taxon>
        <taxon>Streptomycetaceae</taxon>
        <taxon>Streptomyces</taxon>
    </lineage>
</organism>